<dbReference type="KEGG" id="mlr:MELLADRAFT_110439"/>
<keyword evidence="7" id="KW-0325">Glycoprotein</keyword>
<feature type="chain" id="PRO_5003315655" description="alpha-1,2-Mannosidase" evidence="14">
    <location>
        <begin position="30"/>
        <end position="527"/>
    </location>
</feature>
<keyword evidence="4 14" id="KW-0732">Signal</keyword>
<dbReference type="InParanoid" id="F4RZT7"/>
<keyword evidence="8 13" id="KW-0326">Glycosidase</keyword>
<evidence type="ECO:0000256" key="11">
    <source>
        <dbReference type="PIRSR" id="PIRSR601382-1"/>
    </source>
</evidence>
<comment type="catalytic activity">
    <reaction evidence="9">
        <text>N(4)-(alpha-D-Man-(1-&gt;2)-alpha-D-Man-(1-&gt;2)-alpha-D-Man-(1-&gt;3)-[alpha-D-Man-(1-&gt;3)-[alpha-D-Man-(1-&gt;2)-alpha-D-Man-(1-&gt;6)]-alpha-D-Man-(1-&gt;6)]-beta-D-Man-(1-&gt;4)-beta-D-GlcNAc-(1-&gt;4)-beta-D-GlcNAc)-L-asparaginyl-[protein] (N-glucan mannose isomer 8A1,2,3B1,3) + 3 H2O = N(4)-(alpha-D-Man-(1-&gt;3)-[alpha-D-Man-(1-&gt;3)-[alpha-D-Man-(1-&gt;6)]-alpha-D-Man-(1-&gt;6)]-beta-D-Man-(1-&gt;4)-beta-D-GlcNAc-(1-&gt;4)-beta-D-GlcNAc)-L-asparaginyl-[protein] (N-glucan mannose isomer 5A1,2) + 3 beta-D-mannose</text>
        <dbReference type="Rhea" id="RHEA:56028"/>
        <dbReference type="Rhea" id="RHEA-COMP:14358"/>
        <dbReference type="Rhea" id="RHEA-COMP:14367"/>
        <dbReference type="ChEBI" id="CHEBI:15377"/>
        <dbReference type="ChEBI" id="CHEBI:28563"/>
        <dbReference type="ChEBI" id="CHEBI:59087"/>
        <dbReference type="ChEBI" id="CHEBI:60628"/>
        <dbReference type="EC" id="3.2.1.113"/>
    </reaction>
</comment>
<dbReference type="GO" id="GO:0005975">
    <property type="term" value="P:carbohydrate metabolic process"/>
    <property type="evidence" value="ECO:0007669"/>
    <property type="project" value="InterPro"/>
</dbReference>
<evidence type="ECO:0000256" key="7">
    <source>
        <dbReference type="ARBA" id="ARBA00023180"/>
    </source>
</evidence>
<dbReference type="HOGENOM" id="CLU_003818_0_2_1"/>
<keyword evidence="5 13" id="KW-0378">Hydrolase</keyword>
<sequence>MLVPCSIFNRAVALISFLYVLSTLSTCNAAIQNAAIRQTDEAQARAATIKDAFLVAYNDYIRYGYPADEVLPVSKGGRNSRNGCLIAKRVRIFLSPMKDAFDDAVNKTLKIDFSTNHTDDLVVVFETTIRYVGGILSAYELSGANNQALLDQARVLTDKLIYAWPDENQKLPYSVLSFTDNTPASDIVSLAAAGSMIVEFDRLSYYTKNDKYRNLADKSMKFLMDLPGIFPGLPGLRYSAKNGSVIQDRVTWGASADSYYEYLLKYPMLTNQADPVYLESWKKAVGSSIKYLVTTSSLQNLTYLDEYSESEGGKRHMFSHLACFAVLAHITQYLWRICDSPGGNWMMGGRVLNDPEILRYGILLLETCMRSYTATKTGLGPEIFNFLPPDGSDGQRGNSEFYKANGFYITNSQYMLRPEVIESAFYAWRITGETKYQDFVWNAFQALQNTCKAPASYSAIDNVNSPNPKLKDDCESFLTYISPLHLPTCCPWINMSSYVSMQNIPQAEKLVEQKTKIQHRYARQQDA</sequence>
<dbReference type="VEuPathDB" id="FungiDB:MELLADRAFT_110439"/>
<keyword evidence="16" id="KW-1185">Reference proteome</keyword>
<keyword evidence="6 12" id="KW-1015">Disulfide bond</keyword>
<evidence type="ECO:0000256" key="5">
    <source>
        <dbReference type="ARBA" id="ARBA00022801"/>
    </source>
</evidence>
<dbReference type="eggNOG" id="KOG2204">
    <property type="taxonomic scope" value="Eukaryota"/>
</dbReference>
<dbReference type="GO" id="GO:0004571">
    <property type="term" value="F:mannosyl-oligosaccharide 1,2-alpha-mannosidase activity"/>
    <property type="evidence" value="ECO:0007669"/>
    <property type="project" value="UniProtKB-EC"/>
</dbReference>
<evidence type="ECO:0000256" key="9">
    <source>
        <dbReference type="ARBA" id="ARBA00047669"/>
    </source>
</evidence>
<dbReference type="SUPFAM" id="SSF48225">
    <property type="entry name" value="Seven-hairpin glycosidases"/>
    <property type="match status" value="1"/>
</dbReference>
<dbReference type="EMBL" id="GL883133">
    <property type="protein sequence ID" value="EGG02131.1"/>
    <property type="molecule type" value="Genomic_DNA"/>
</dbReference>
<dbReference type="InterPro" id="IPR001382">
    <property type="entry name" value="Glyco_hydro_47"/>
</dbReference>
<dbReference type="PANTHER" id="PTHR11742">
    <property type="entry name" value="MANNOSYL-OLIGOSACCHARIDE ALPHA-1,2-MANNOSIDASE-RELATED"/>
    <property type="match status" value="1"/>
</dbReference>
<evidence type="ECO:0000256" key="14">
    <source>
        <dbReference type="SAM" id="SignalP"/>
    </source>
</evidence>
<comment type="cofactor">
    <cofactor evidence="1">
        <name>Ca(2+)</name>
        <dbReference type="ChEBI" id="CHEBI:29108"/>
    </cofactor>
</comment>
<evidence type="ECO:0000256" key="1">
    <source>
        <dbReference type="ARBA" id="ARBA00001913"/>
    </source>
</evidence>
<proteinExistence type="inferred from homology"/>
<comment type="catalytic activity">
    <reaction evidence="10">
        <text>N(4)-(alpha-D-Man-(1-&gt;2)-alpha-D-Man-(1-&gt;2)-alpha-D-Man-(1-&gt;3)-[alpha-D-Man-(1-&gt;2)-alpha-D-Man-(1-&gt;3)-[alpha-D-Man-(1-&gt;2)-alpha-D-Man-(1-&gt;6)]-alpha-D-Man-(1-&gt;6)]-beta-D-Man-(1-&gt;4)-beta-D-GlcNAc-(1-&gt;4)-beta-D-GlcNAc)-L-asparaginyl-[protein] (N-glucan mannose isomer 9A1,2,3B1,2,3) + 4 H2O = N(4)-(alpha-D-Man-(1-&gt;3)-[alpha-D-Man-(1-&gt;3)-[alpha-D-Man-(1-&gt;6)]-alpha-D-Man-(1-&gt;6)]-beta-D-Man-(1-&gt;4)-beta-D-GlcNAc-(1-&gt;4)-beta-D-GlcNAc)-L-asparaginyl-[protein] (N-glucan mannose isomer 5A1,2) + 4 beta-D-mannose</text>
        <dbReference type="Rhea" id="RHEA:56008"/>
        <dbReference type="Rhea" id="RHEA-COMP:14356"/>
        <dbReference type="Rhea" id="RHEA-COMP:14367"/>
        <dbReference type="ChEBI" id="CHEBI:15377"/>
        <dbReference type="ChEBI" id="CHEBI:28563"/>
        <dbReference type="ChEBI" id="CHEBI:59087"/>
        <dbReference type="ChEBI" id="CHEBI:139493"/>
        <dbReference type="EC" id="3.2.1.113"/>
    </reaction>
</comment>
<dbReference type="InterPro" id="IPR012341">
    <property type="entry name" value="6hp_glycosidase-like_sf"/>
</dbReference>
<dbReference type="GO" id="GO:0036503">
    <property type="term" value="P:ERAD pathway"/>
    <property type="evidence" value="ECO:0007669"/>
    <property type="project" value="UniProtKB-ARBA"/>
</dbReference>
<dbReference type="InterPro" id="IPR036026">
    <property type="entry name" value="Seven-hairpin_glycosidases"/>
</dbReference>
<dbReference type="Pfam" id="PF01532">
    <property type="entry name" value="Glyco_hydro_47"/>
    <property type="match status" value="1"/>
</dbReference>
<evidence type="ECO:0000313" key="16">
    <source>
        <dbReference type="Proteomes" id="UP000001072"/>
    </source>
</evidence>
<reference evidence="16" key="1">
    <citation type="journal article" date="2011" name="Proc. Natl. Acad. Sci. U.S.A.">
        <title>Obligate biotrophy features unraveled by the genomic analysis of rust fungi.</title>
        <authorList>
            <person name="Duplessis S."/>
            <person name="Cuomo C.A."/>
            <person name="Lin Y.-C."/>
            <person name="Aerts A."/>
            <person name="Tisserant E."/>
            <person name="Veneault-Fourrey C."/>
            <person name="Joly D.L."/>
            <person name="Hacquard S."/>
            <person name="Amselem J."/>
            <person name="Cantarel B.L."/>
            <person name="Chiu R."/>
            <person name="Coutinho P.M."/>
            <person name="Feau N."/>
            <person name="Field M."/>
            <person name="Frey P."/>
            <person name="Gelhaye E."/>
            <person name="Goldberg J."/>
            <person name="Grabherr M.G."/>
            <person name="Kodira C.D."/>
            <person name="Kohler A."/>
            <person name="Kuees U."/>
            <person name="Lindquist E.A."/>
            <person name="Lucas S.M."/>
            <person name="Mago R."/>
            <person name="Mauceli E."/>
            <person name="Morin E."/>
            <person name="Murat C."/>
            <person name="Pangilinan J.L."/>
            <person name="Park R."/>
            <person name="Pearson M."/>
            <person name="Quesneville H."/>
            <person name="Rouhier N."/>
            <person name="Sakthikumar S."/>
            <person name="Salamov A.A."/>
            <person name="Schmutz J."/>
            <person name="Selles B."/>
            <person name="Shapiro H."/>
            <person name="Tanguay P."/>
            <person name="Tuskan G.A."/>
            <person name="Henrissat B."/>
            <person name="Van de Peer Y."/>
            <person name="Rouze P."/>
            <person name="Ellis J.G."/>
            <person name="Dodds P.N."/>
            <person name="Schein J.E."/>
            <person name="Zhong S."/>
            <person name="Hamelin R.C."/>
            <person name="Grigoriev I.V."/>
            <person name="Szabo L.J."/>
            <person name="Martin F."/>
        </authorList>
    </citation>
    <scope>NUCLEOTIDE SEQUENCE [LARGE SCALE GENOMIC DNA]</scope>
    <source>
        <strain evidence="16">98AG31 / pathotype 3-4-7</strain>
    </source>
</reference>
<dbReference type="GeneID" id="18924082"/>
<evidence type="ECO:0000256" key="12">
    <source>
        <dbReference type="PIRSR" id="PIRSR601382-3"/>
    </source>
</evidence>
<feature type="signal peptide" evidence="14">
    <location>
        <begin position="1"/>
        <end position="29"/>
    </location>
</feature>
<dbReference type="EC" id="3.2.1.-" evidence="13"/>
<dbReference type="PRINTS" id="PR00747">
    <property type="entry name" value="GLYHDRLASE47"/>
</dbReference>
<feature type="disulfide bond" evidence="12">
    <location>
        <begin position="323"/>
        <end position="368"/>
    </location>
</feature>
<accession>F4RZT7</accession>
<protein>
    <recommendedName>
        <fullName evidence="13">alpha-1,2-Mannosidase</fullName>
        <ecNumber evidence="13">3.2.1.-</ecNumber>
    </recommendedName>
</protein>
<evidence type="ECO:0000256" key="4">
    <source>
        <dbReference type="ARBA" id="ARBA00022729"/>
    </source>
</evidence>
<dbReference type="AlphaFoldDB" id="F4RZT7"/>
<dbReference type="STRING" id="747676.F4RZT7"/>
<dbReference type="GO" id="GO:0005783">
    <property type="term" value="C:endoplasmic reticulum"/>
    <property type="evidence" value="ECO:0007669"/>
    <property type="project" value="TreeGrafter"/>
</dbReference>
<dbReference type="Proteomes" id="UP000001072">
    <property type="component" value="Unassembled WGS sequence"/>
</dbReference>
<evidence type="ECO:0000313" key="15">
    <source>
        <dbReference type="EMBL" id="EGG02131.1"/>
    </source>
</evidence>
<dbReference type="GO" id="GO:0016020">
    <property type="term" value="C:membrane"/>
    <property type="evidence" value="ECO:0007669"/>
    <property type="project" value="InterPro"/>
</dbReference>
<organism evidence="16">
    <name type="scientific">Melampsora larici-populina (strain 98AG31 / pathotype 3-4-7)</name>
    <name type="common">Poplar leaf rust fungus</name>
    <dbReference type="NCBI Taxonomy" id="747676"/>
    <lineage>
        <taxon>Eukaryota</taxon>
        <taxon>Fungi</taxon>
        <taxon>Dikarya</taxon>
        <taxon>Basidiomycota</taxon>
        <taxon>Pucciniomycotina</taxon>
        <taxon>Pucciniomycetes</taxon>
        <taxon>Pucciniales</taxon>
        <taxon>Melampsoraceae</taxon>
        <taxon>Melampsora</taxon>
    </lineage>
</organism>
<dbReference type="Gene3D" id="1.50.10.10">
    <property type="match status" value="1"/>
</dbReference>
<feature type="active site" evidence="11">
    <location>
        <position position="419"/>
    </location>
</feature>
<comment type="similarity">
    <text evidence="3 13">Belongs to the glycosyl hydrolase 47 family.</text>
</comment>
<evidence type="ECO:0000256" key="8">
    <source>
        <dbReference type="ARBA" id="ARBA00023295"/>
    </source>
</evidence>
<feature type="active site" description="Proton donor" evidence="11">
    <location>
        <position position="382"/>
    </location>
</feature>
<evidence type="ECO:0000256" key="6">
    <source>
        <dbReference type="ARBA" id="ARBA00023157"/>
    </source>
</evidence>
<feature type="active site" description="Proton donor" evidence="11">
    <location>
        <position position="126"/>
    </location>
</feature>
<gene>
    <name evidence="15" type="ORF">MELLADRAFT_110439</name>
</gene>
<dbReference type="GO" id="GO:0005509">
    <property type="term" value="F:calcium ion binding"/>
    <property type="evidence" value="ECO:0007669"/>
    <property type="project" value="InterPro"/>
</dbReference>
<dbReference type="PANTHER" id="PTHR11742:SF101">
    <property type="entry name" value="MANNOSYL-OLIGOSACCHARIDE ALPHA-1,2-MANNOSIDASE 1B"/>
    <property type="match status" value="1"/>
</dbReference>
<name>F4RZT7_MELLP</name>
<evidence type="ECO:0000256" key="2">
    <source>
        <dbReference type="ARBA" id="ARBA00004922"/>
    </source>
</evidence>
<evidence type="ECO:0000256" key="13">
    <source>
        <dbReference type="RuleBase" id="RU361193"/>
    </source>
</evidence>
<evidence type="ECO:0000256" key="10">
    <source>
        <dbReference type="ARBA" id="ARBA00048605"/>
    </source>
</evidence>
<dbReference type="OrthoDB" id="8118055at2759"/>
<evidence type="ECO:0000256" key="3">
    <source>
        <dbReference type="ARBA" id="ARBA00007658"/>
    </source>
</evidence>
<dbReference type="RefSeq" id="XP_007414668.1">
    <property type="nucleotide sequence ID" value="XM_007414606.1"/>
</dbReference>
<dbReference type="InterPro" id="IPR050749">
    <property type="entry name" value="Glycosyl_Hydrolase_47"/>
</dbReference>
<feature type="active site" evidence="11">
    <location>
        <position position="257"/>
    </location>
</feature>
<comment type="pathway">
    <text evidence="2">Protein modification; protein glycosylation.</text>
</comment>